<dbReference type="PANTHER" id="PTHR34136:SF1">
    <property type="entry name" value="UDP-N-ACETYL-D-MANNOSAMINURONIC ACID TRANSFERASE"/>
    <property type="match status" value="1"/>
</dbReference>
<keyword evidence="2 3" id="KW-0808">Transferase</keyword>
<comment type="caution">
    <text evidence="3">The sequence shown here is derived from an EMBL/GenBank/DDBJ whole genome shotgun (WGS) entry which is preliminary data.</text>
</comment>
<dbReference type="AlphaFoldDB" id="A0A5C5YMD5"/>
<evidence type="ECO:0000256" key="1">
    <source>
        <dbReference type="ARBA" id="ARBA00022676"/>
    </source>
</evidence>
<dbReference type="EC" id="2.4.1.187" evidence="3"/>
<dbReference type="InterPro" id="IPR004629">
    <property type="entry name" value="WecG_TagA_CpsF"/>
</dbReference>
<dbReference type="EMBL" id="SJPO01000006">
    <property type="protein sequence ID" value="TWT75918.1"/>
    <property type="molecule type" value="Genomic_DNA"/>
</dbReference>
<reference evidence="3 4" key="1">
    <citation type="submission" date="2019-02" db="EMBL/GenBank/DDBJ databases">
        <title>Deep-cultivation of Planctomycetes and their phenomic and genomic characterization uncovers novel biology.</title>
        <authorList>
            <person name="Wiegand S."/>
            <person name="Jogler M."/>
            <person name="Boedeker C."/>
            <person name="Pinto D."/>
            <person name="Vollmers J."/>
            <person name="Rivas-Marin E."/>
            <person name="Kohn T."/>
            <person name="Peeters S.H."/>
            <person name="Heuer A."/>
            <person name="Rast P."/>
            <person name="Oberbeckmann S."/>
            <person name="Bunk B."/>
            <person name="Jeske O."/>
            <person name="Meyerdierks A."/>
            <person name="Storesund J.E."/>
            <person name="Kallscheuer N."/>
            <person name="Luecker S."/>
            <person name="Lage O.M."/>
            <person name="Pohl T."/>
            <person name="Merkel B.J."/>
            <person name="Hornburger P."/>
            <person name="Mueller R.-W."/>
            <person name="Bruemmer F."/>
            <person name="Labrenz M."/>
            <person name="Spormann A.M."/>
            <person name="Op Den Camp H."/>
            <person name="Overmann J."/>
            <person name="Amann R."/>
            <person name="Jetten M.S.M."/>
            <person name="Mascher T."/>
            <person name="Medema M.H."/>
            <person name="Devos D.P."/>
            <person name="Kaster A.-K."/>
            <person name="Ovreas L."/>
            <person name="Rohde M."/>
            <person name="Galperin M.Y."/>
            <person name="Jogler C."/>
        </authorList>
    </citation>
    <scope>NUCLEOTIDE SEQUENCE [LARGE SCALE GENOMIC DNA]</scope>
    <source>
        <strain evidence="3 4">Pla123a</strain>
    </source>
</reference>
<dbReference type="GO" id="GO:0047244">
    <property type="term" value="F:N-acetylglucosaminyldiphosphoundecaprenol N-acetyl-beta-D-mannosaminyltransferase activity"/>
    <property type="evidence" value="ECO:0007669"/>
    <property type="project" value="UniProtKB-EC"/>
</dbReference>
<evidence type="ECO:0000256" key="2">
    <source>
        <dbReference type="ARBA" id="ARBA00022679"/>
    </source>
</evidence>
<dbReference type="Pfam" id="PF03808">
    <property type="entry name" value="Glyco_tran_WecG"/>
    <property type="match status" value="1"/>
</dbReference>
<organism evidence="3 4">
    <name type="scientific">Posidoniimonas polymericola</name>
    <dbReference type="NCBI Taxonomy" id="2528002"/>
    <lineage>
        <taxon>Bacteria</taxon>
        <taxon>Pseudomonadati</taxon>
        <taxon>Planctomycetota</taxon>
        <taxon>Planctomycetia</taxon>
        <taxon>Pirellulales</taxon>
        <taxon>Lacipirellulaceae</taxon>
        <taxon>Posidoniimonas</taxon>
    </lineage>
</organism>
<dbReference type="NCBIfam" id="TIGR00696">
    <property type="entry name" value="wecG_tagA_cpsF"/>
    <property type="match status" value="1"/>
</dbReference>
<dbReference type="CDD" id="cd06533">
    <property type="entry name" value="Glyco_transf_WecG_TagA"/>
    <property type="match status" value="1"/>
</dbReference>
<dbReference type="RefSeq" id="WP_146587730.1">
    <property type="nucleotide sequence ID" value="NZ_SJPO01000006.1"/>
</dbReference>
<dbReference type="OrthoDB" id="9771846at2"/>
<proteinExistence type="predicted"/>
<keyword evidence="4" id="KW-1185">Reference proteome</keyword>
<accession>A0A5C5YMD5</accession>
<keyword evidence="1 3" id="KW-0328">Glycosyltransferase</keyword>
<dbReference type="Proteomes" id="UP000318478">
    <property type="component" value="Unassembled WGS sequence"/>
</dbReference>
<protein>
    <submittedName>
        <fullName evidence="3">Putative N-acetylmannosaminyltransferase</fullName>
        <ecNumber evidence="3">2.4.1.187</ecNumber>
    </submittedName>
</protein>
<sequence>MNLDTQRSRLFGMQIDPLSLDQAAHQVLDWSHEDSPAGCRFVVTPNVDHAVMFQSRADLRAAYADASLVLADGAPLIAVSRILRRGLPERVAGSDLAPRLFDLAGESHGQPLRAFLLGAGPGVAERAAKNIHDRWANVQVCGTYCPPLGFQDNQYQNNLALEAVANASPDVLLIGLGAPKQELWAHRFRSQIHARVALCIGATIDFLAGEKRRSPVWMRRSGLEWTHRLLSEPGRLAKRYAVDALLFPPLVYREWRGLC</sequence>
<evidence type="ECO:0000313" key="3">
    <source>
        <dbReference type="EMBL" id="TWT75918.1"/>
    </source>
</evidence>
<evidence type="ECO:0000313" key="4">
    <source>
        <dbReference type="Proteomes" id="UP000318478"/>
    </source>
</evidence>
<gene>
    <name evidence="3" type="primary">tagA_2</name>
    <name evidence="3" type="ORF">Pla123a_27030</name>
</gene>
<dbReference type="PANTHER" id="PTHR34136">
    <property type="match status" value="1"/>
</dbReference>
<name>A0A5C5YMD5_9BACT</name>